<evidence type="ECO:0000259" key="2">
    <source>
        <dbReference type="Pfam" id="PF09762"/>
    </source>
</evidence>
<keyword evidence="1" id="KW-0175">Coiled coil</keyword>
<organism evidence="3 4">
    <name type="scientific">Oldenlandia corymbosa var. corymbosa</name>
    <dbReference type="NCBI Taxonomy" id="529605"/>
    <lineage>
        <taxon>Eukaryota</taxon>
        <taxon>Viridiplantae</taxon>
        <taxon>Streptophyta</taxon>
        <taxon>Embryophyta</taxon>
        <taxon>Tracheophyta</taxon>
        <taxon>Spermatophyta</taxon>
        <taxon>Magnoliopsida</taxon>
        <taxon>eudicotyledons</taxon>
        <taxon>Gunneridae</taxon>
        <taxon>Pentapetalae</taxon>
        <taxon>asterids</taxon>
        <taxon>lamiids</taxon>
        <taxon>Gentianales</taxon>
        <taxon>Rubiaceae</taxon>
        <taxon>Rubioideae</taxon>
        <taxon>Spermacoceae</taxon>
        <taxon>Hedyotis-Oldenlandia complex</taxon>
        <taxon>Oldenlandia</taxon>
    </lineage>
</organism>
<evidence type="ECO:0000256" key="1">
    <source>
        <dbReference type="SAM" id="Coils"/>
    </source>
</evidence>
<feature type="coiled-coil region" evidence="1">
    <location>
        <begin position="72"/>
        <end position="106"/>
    </location>
</feature>
<feature type="domain" description="CCDC93 coiled-coil" evidence="2">
    <location>
        <begin position="19"/>
        <end position="235"/>
    </location>
</feature>
<proteinExistence type="predicted"/>
<evidence type="ECO:0000313" key="3">
    <source>
        <dbReference type="EMBL" id="CAI9094434.1"/>
    </source>
</evidence>
<evidence type="ECO:0000313" key="4">
    <source>
        <dbReference type="Proteomes" id="UP001161247"/>
    </source>
</evidence>
<dbReference type="InterPro" id="IPR019159">
    <property type="entry name" value="CCDC93_CC"/>
</dbReference>
<accession>A0AAV1CIJ1</accession>
<dbReference type="Proteomes" id="UP001161247">
    <property type="component" value="Chromosome 2"/>
</dbReference>
<keyword evidence="4" id="KW-1185">Reference proteome</keyword>
<dbReference type="InterPro" id="IPR039116">
    <property type="entry name" value="CCDC93"/>
</dbReference>
<dbReference type="PANTHER" id="PTHR16441">
    <property type="entry name" value="FIDIPIDINE"/>
    <property type="match status" value="1"/>
</dbReference>
<sequence>MMDERLMEERSGKLLPDSTTGKLKSLLGSVEDLEKQESEVVSRFVVEHALLQAEVDEFEGMLQNKTNMDIFRDMLDHSLDESKEKLNVLKKELASKQRTILQLHRQLDDIPVPAELLQYELCFSQLYTSIQRKLRQTRKHYDTFNALLEIKEIMLKETSLLNSISSQFQIAISSPVGRTKLVESMEKILNGIQQKLDKLQLVLEPEQKACRALKEKHRKALSDQRQCYSLLQAFEV</sequence>
<protein>
    <submittedName>
        <fullName evidence="3">OLC1v1030177C1</fullName>
    </submittedName>
</protein>
<name>A0AAV1CIJ1_OLDCO</name>
<dbReference type="GO" id="GO:0006893">
    <property type="term" value="P:Golgi to plasma membrane transport"/>
    <property type="evidence" value="ECO:0007669"/>
    <property type="project" value="TreeGrafter"/>
</dbReference>
<dbReference type="EMBL" id="OX459119">
    <property type="protein sequence ID" value="CAI9094434.1"/>
    <property type="molecule type" value="Genomic_DNA"/>
</dbReference>
<gene>
    <name evidence="3" type="ORF">OLC1_LOCUS5598</name>
</gene>
<dbReference type="PANTHER" id="PTHR16441:SF0">
    <property type="entry name" value="COILED-COIL DOMAIN-CONTAINING PROTEIN 93"/>
    <property type="match status" value="1"/>
</dbReference>
<reference evidence="3" key="1">
    <citation type="submission" date="2023-03" db="EMBL/GenBank/DDBJ databases">
        <authorList>
            <person name="Julca I."/>
        </authorList>
    </citation>
    <scope>NUCLEOTIDE SEQUENCE</scope>
</reference>
<dbReference type="Pfam" id="PF09762">
    <property type="entry name" value="CCDC93_CC"/>
    <property type="match status" value="1"/>
</dbReference>
<dbReference type="AlphaFoldDB" id="A0AAV1CIJ1"/>